<sequence>MKKLAAILIALAAVPAAYAKLPPPSAEAKARADETAAKAAWSAKVDAYRLCQAQDRVAAAYYAQAKAAGKTPRPPVATAGCQDPGPFAYVRPEEKPRETSGAHSPAGTATQPPSTATPAADSKPKP</sequence>
<reference evidence="3 4" key="1">
    <citation type="submission" date="2018-01" db="EMBL/GenBank/DDBJ databases">
        <title>The draft genome of an aniline degradation strain ANB-1.</title>
        <authorList>
            <person name="Zhang L."/>
            <person name="Jiang J."/>
        </authorList>
    </citation>
    <scope>NUCLEOTIDE SEQUENCE [LARGE SCALE GENOMIC DNA]</scope>
    <source>
        <strain evidence="3 4">ANB-1</strain>
    </source>
</reference>
<dbReference type="EMBL" id="POQS01000004">
    <property type="protein sequence ID" value="PND32763.1"/>
    <property type="molecule type" value="Genomic_DNA"/>
</dbReference>
<evidence type="ECO:0000256" key="2">
    <source>
        <dbReference type="SAM" id="SignalP"/>
    </source>
</evidence>
<feature type="chain" id="PRO_5014673289" evidence="2">
    <location>
        <begin position="20"/>
        <end position="126"/>
    </location>
</feature>
<dbReference type="AlphaFoldDB" id="A0A2N8KH49"/>
<dbReference type="RefSeq" id="WP_102773880.1">
    <property type="nucleotide sequence ID" value="NZ_POQS01000004.1"/>
</dbReference>
<protein>
    <submittedName>
        <fullName evidence="3">Uncharacterized protein</fullName>
    </submittedName>
</protein>
<name>A0A2N8KH49_9BURK</name>
<keyword evidence="2" id="KW-0732">Signal</keyword>
<evidence type="ECO:0000256" key="1">
    <source>
        <dbReference type="SAM" id="MobiDB-lite"/>
    </source>
</evidence>
<gene>
    <name evidence="3" type="ORF">C1I89_17185</name>
</gene>
<dbReference type="Proteomes" id="UP000235994">
    <property type="component" value="Unassembled WGS sequence"/>
</dbReference>
<feature type="compositionally biased region" description="Low complexity" evidence="1">
    <location>
        <begin position="105"/>
        <end position="120"/>
    </location>
</feature>
<accession>A0A2N8KH49</accession>
<comment type="caution">
    <text evidence="3">The sequence shown here is derived from an EMBL/GenBank/DDBJ whole genome shotgun (WGS) entry which is preliminary data.</text>
</comment>
<keyword evidence="4" id="KW-1185">Reference proteome</keyword>
<proteinExistence type="predicted"/>
<organism evidence="3 4">
    <name type="scientific">Achromobacter pulmonis</name>
    <dbReference type="NCBI Taxonomy" id="1389932"/>
    <lineage>
        <taxon>Bacteria</taxon>
        <taxon>Pseudomonadati</taxon>
        <taxon>Pseudomonadota</taxon>
        <taxon>Betaproteobacteria</taxon>
        <taxon>Burkholderiales</taxon>
        <taxon>Alcaligenaceae</taxon>
        <taxon>Achromobacter</taxon>
    </lineage>
</organism>
<feature type="signal peptide" evidence="2">
    <location>
        <begin position="1"/>
        <end position="19"/>
    </location>
</feature>
<evidence type="ECO:0000313" key="4">
    <source>
        <dbReference type="Proteomes" id="UP000235994"/>
    </source>
</evidence>
<feature type="region of interest" description="Disordered" evidence="1">
    <location>
        <begin position="67"/>
        <end position="126"/>
    </location>
</feature>
<evidence type="ECO:0000313" key="3">
    <source>
        <dbReference type="EMBL" id="PND32763.1"/>
    </source>
</evidence>
<feature type="compositionally biased region" description="Basic and acidic residues" evidence="1">
    <location>
        <begin position="91"/>
        <end position="100"/>
    </location>
</feature>